<dbReference type="GO" id="GO:0006281">
    <property type="term" value="P:DNA repair"/>
    <property type="evidence" value="ECO:0007669"/>
    <property type="project" value="UniProtKB-KW"/>
</dbReference>
<keyword evidence="8" id="KW-0378">Hydrolase</keyword>
<dbReference type="Proteomes" id="UP000008022">
    <property type="component" value="Unassembled WGS sequence"/>
</dbReference>
<dbReference type="InterPro" id="IPR008918">
    <property type="entry name" value="HhH2"/>
</dbReference>
<feature type="compositionally biased region" description="Basic and acidic residues" evidence="15">
    <location>
        <begin position="231"/>
        <end position="240"/>
    </location>
</feature>
<feature type="domain" description="XPG-I" evidence="16">
    <location>
        <begin position="59"/>
        <end position="114"/>
    </location>
</feature>
<name>A0A0E0PQJ8_ORYRU</name>
<keyword evidence="7" id="KW-0227">DNA damage</keyword>
<dbReference type="Gramene" id="ORUFI05G25850.1">
    <property type="protein sequence ID" value="ORUFI05G25850.1"/>
    <property type="gene ID" value="ORUFI05G25850"/>
</dbReference>
<dbReference type="GO" id="GO:0006260">
    <property type="term" value="P:DNA replication"/>
    <property type="evidence" value="ECO:0007669"/>
    <property type="project" value="UniProtKB-KW"/>
</dbReference>
<evidence type="ECO:0000256" key="6">
    <source>
        <dbReference type="ARBA" id="ARBA00022759"/>
    </source>
</evidence>
<evidence type="ECO:0000256" key="11">
    <source>
        <dbReference type="ARBA" id="ARBA00023128"/>
    </source>
</evidence>
<dbReference type="PANTHER" id="PTHR11081:SF9">
    <property type="entry name" value="FLAP ENDONUCLEASE 1"/>
    <property type="match status" value="1"/>
</dbReference>
<keyword evidence="4" id="KW-0540">Nuclease</keyword>
<dbReference type="GO" id="GO:0003677">
    <property type="term" value="F:DNA binding"/>
    <property type="evidence" value="ECO:0007669"/>
    <property type="project" value="InterPro"/>
</dbReference>
<dbReference type="HOGENOM" id="CLU_082535_1_0_1"/>
<comment type="similarity">
    <text evidence="14">Belongs to the XPG/RAD2 endonuclease family. FEN1 subfamily.</text>
</comment>
<feature type="region of interest" description="Disordered" evidence="15">
    <location>
        <begin position="227"/>
        <end position="256"/>
    </location>
</feature>
<dbReference type="SUPFAM" id="SSF47807">
    <property type="entry name" value="5' to 3' exonuclease, C-terminal subdomain"/>
    <property type="match status" value="1"/>
</dbReference>
<evidence type="ECO:0000256" key="15">
    <source>
        <dbReference type="SAM" id="MobiDB-lite"/>
    </source>
</evidence>
<sequence length="256" mass="28954">METLTNEAGEVTRYSKREDATKELTEAVEEGDKDAIEKFSKRTVKVTKQHNEGCKRLLRLMGVPVVEVYAVASEDMDSLTFGAPRFLRHLMDPSSKKIPVMEFEVAKVLEELELTMDQFIDLCILSGCDYCDSIKGIGGQTALKLIRQHGSIESILENINKDRYQIPEDWPYQEARRLFKEPNVTLDIPELKWNAPDEEAIEKIKFAKNKSSQGRLESFFKPVVSTSVPLKRKDTSEKPTKAVANKKTKGAGGKKK</sequence>
<dbReference type="Pfam" id="PF00867">
    <property type="entry name" value="XPG_I"/>
    <property type="match status" value="1"/>
</dbReference>
<evidence type="ECO:0000256" key="7">
    <source>
        <dbReference type="ARBA" id="ARBA00022763"/>
    </source>
</evidence>
<dbReference type="eggNOG" id="KOG2519">
    <property type="taxonomic scope" value="Eukaryota"/>
</dbReference>
<keyword evidence="9" id="KW-0269">Exonuclease</keyword>
<proteinExistence type="inferred from homology"/>
<dbReference type="SMART" id="SM00279">
    <property type="entry name" value="HhH2"/>
    <property type="match status" value="1"/>
</dbReference>
<keyword evidence="12" id="KW-0234">DNA repair</keyword>
<evidence type="ECO:0000256" key="14">
    <source>
        <dbReference type="ARBA" id="ARBA00034726"/>
    </source>
</evidence>
<keyword evidence="11" id="KW-0496">Mitochondrion</keyword>
<dbReference type="SMART" id="SM00484">
    <property type="entry name" value="XPGI"/>
    <property type="match status" value="1"/>
</dbReference>
<dbReference type="SUPFAM" id="SSF88723">
    <property type="entry name" value="PIN domain-like"/>
    <property type="match status" value="1"/>
</dbReference>
<dbReference type="InterPro" id="IPR006084">
    <property type="entry name" value="XPG/Rad2"/>
</dbReference>
<dbReference type="Gene3D" id="1.10.150.20">
    <property type="entry name" value="5' to 3' exonuclease, C-terminal subdomain"/>
    <property type="match status" value="1"/>
</dbReference>
<feature type="compositionally biased region" description="Basic and acidic residues" evidence="15">
    <location>
        <begin position="13"/>
        <end position="25"/>
    </location>
</feature>
<evidence type="ECO:0000256" key="2">
    <source>
        <dbReference type="ARBA" id="ARBA00022553"/>
    </source>
</evidence>
<dbReference type="CDD" id="cd09907">
    <property type="entry name" value="H3TH_FEN1-Euk"/>
    <property type="match status" value="1"/>
</dbReference>
<dbReference type="AlphaFoldDB" id="A0A0E0PQJ8"/>
<evidence type="ECO:0000256" key="9">
    <source>
        <dbReference type="ARBA" id="ARBA00022839"/>
    </source>
</evidence>
<feature type="region of interest" description="Disordered" evidence="15">
    <location>
        <begin position="1"/>
        <end position="28"/>
    </location>
</feature>
<dbReference type="InterPro" id="IPR036279">
    <property type="entry name" value="5-3_exonuclease_C_sf"/>
</dbReference>
<keyword evidence="3" id="KW-0235">DNA replication</keyword>
<keyword evidence="5" id="KW-0479">Metal-binding</keyword>
<evidence type="ECO:0000256" key="12">
    <source>
        <dbReference type="ARBA" id="ARBA00023204"/>
    </source>
</evidence>
<evidence type="ECO:0000256" key="10">
    <source>
        <dbReference type="ARBA" id="ARBA00022842"/>
    </source>
</evidence>
<evidence type="ECO:0000313" key="17">
    <source>
        <dbReference type="EnsemblPlants" id="ORUFI05G25850.1"/>
    </source>
</evidence>
<keyword evidence="18" id="KW-1185">Reference proteome</keyword>
<dbReference type="PRINTS" id="PR00853">
    <property type="entry name" value="XPGRADSUPER"/>
</dbReference>
<keyword evidence="6" id="KW-0255">Endonuclease</keyword>
<comment type="cofactor">
    <cofactor evidence="1">
        <name>Mg(2+)</name>
        <dbReference type="ChEBI" id="CHEBI:18420"/>
    </cofactor>
</comment>
<dbReference type="GO" id="GO:0008409">
    <property type="term" value="F:5'-3' exonuclease activity"/>
    <property type="evidence" value="ECO:0007669"/>
    <property type="project" value="TreeGrafter"/>
</dbReference>
<feature type="compositionally biased region" description="Basic residues" evidence="15">
    <location>
        <begin position="244"/>
        <end position="256"/>
    </location>
</feature>
<dbReference type="EnsemblPlants" id="ORUFI05G25850.1">
    <property type="protein sequence ID" value="ORUFI05G25850.1"/>
    <property type="gene ID" value="ORUFI05G25850"/>
</dbReference>
<accession>A0A0E0PQJ8</accession>
<keyword evidence="13" id="KW-0539">Nucleus</keyword>
<reference evidence="18" key="1">
    <citation type="submission" date="2013-06" db="EMBL/GenBank/DDBJ databases">
        <authorList>
            <person name="Zhao Q."/>
        </authorList>
    </citation>
    <scope>NUCLEOTIDE SEQUENCE</scope>
    <source>
        <strain evidence="18">cv. W1943</strain>
    </source>
</reference>
<dbReference type="PANTHER" id="PTHR11081">
    <property type="entry name" value="FLAP ENDONUCLEASE FAMILY MEMBER"/>
    <property type="match status" value="1"/>
</dbReference>
<dbReference type="InterPro" id="IPR029060">
    <property type="entry name" value="PIN-like_dom_sf"/>
</dbReference>
<evidence type="ECO:0000256" key="3">
    <source>
        <dbReference type="ARBA" id="ARBA00022705"/>
    </source>
</evidence>
<dbReference type="OMA" id="CESICGI"/>
<evidence type="ECO:0000256" key="5">
    <source>
        <dbReference type="ARBA" id="ARBA00022723"/>
    </source>
</evidence>
<evidence type="ECO:0000256" key="1">
    <source>
        <dbReference type="ARBA" id="ARBA00001946"/>
    </source>
</evidence>
<dbReference type="FunFam" id="1.10.150.20:FF:000009">
    <property type="entry name" value="Flap endonuclease 1"/>
    <property type="match status" value="1"/>
</dbReference>
<reference evidence="17" key="2">
    <citation type="submission" date="2015-06" db="UniProtKB">
        <authorList>
            <consortium name="EnsemblPlants"/>
        </authorList>
    </citation>
    <scope>IDENTIFICATION</scope>
</reference>
<evidence type="ECO:0000313" key="18">
    <source>
        <dbReference type="Proteomes" id="UP000008022"/>
    </source>
</evidence>
<dbReference type="GO" id="GO:0046872">
    <property type="term" value="F:metal ion binding"/>
    <property type="evidence" value="ECO:0007669"/>
    <property type="project" value="UniProtKB-KW"/>
</dbReference>
<dbReference type="STRING" id="4529.A0A0E0PQJ8"/>
<dbReference type="GO" id="GO:0005730">
    <property type="term" value="C:nucleolus"/>
    <property type="evidence" value="ECO:0007669"/>
    <property type="project" value="EnsemblPlants"/>
</dbReference>
<dbReference type="GO" id="GO:0017108">
    <property type="term" value="F:5'-flap endonuclease activity"/>
    <property type="evidence" value="ECO:0007669"/>
    <property type="project" value="TreeGrafter"/>
</dbReference>
<organism evidence="17 18">
    <name type="scientific">Oryza rufipogon</name>
    <name type="common">Brownbeard rice</name>
    <name type="synonym">Asian wild rice</name>
    <dbReference type="NCBI Taxonomy" id="4529"/>
    <lineage>
        <taxon>Eukaryota</taxon>
        <taxon>Viridiplantae</taxon>
        <taxon>Streptophyta</taxon>
        <taxon>Embryophyta</taxon>
        <taxon>Tracheophyta</taxon>
        <taxon>Spermatophyta</taxon>
        <taxon>Magnoliopsida</taxon>
        <taxon>Liliopsida</taxon>
        <taxon>Poales</taxon>
        <taxon>Poaceae</taxon>
        <taxon>BOP clade</taxon>
        <taxon>Oryzoideae</taxon>
        <taxon>Oryzeae</taxon>
        <taxon>Oryzinae</taxon>
        <taxon>Oryza</taxon>
    </lineage>
</organism>
<dbReference type="InterPro" id="IPR006086">
    <property type="entry name" value="XPG-I_dom"/>
</dbReference>
<evidence type="ECO:0000259" key="16">
    <source>
        <dbReference type="SMART" id="SM00484"/>
    </source>
</evidence>
<keyword evidence="10" id="KW-0460">Magnesium</keyword>
<protein>
    <recommendedName>
        <fullName evidence="16">XPG-I domain-containing protein</fullName>
    </recommendedName>
</protein>
<evidence type="ECO:0000256" key="4">
    <source>
        <dbReference type="ARBA" id="ARBA00022722"/>
    </source>
</evidence>
<evidence type="ECO:0000256" key="13">
    <source>
        <dbReference type="ARBA" id="ARBA00023242"/>
    </source>
</evidence>
<evidence type="ECO:0000256" key="8">
    <source>
        <dbReference type="ARBA" id="ARBA00022801"/>
    </source>
</evidence>
<dbReference type="Gene3D" id="3.40.50.1010">
    <property type="entry name" value="5'-nuclease"/>
    <property type="match status" value="1"/>
</dbReference>
<keyword evidence="2" id="KW-0597">Phosphoprotein</keyword>